<dbReference type="EMBL" id="JAUTXY010000017">
    <property type="protein sequence ID" value="MEE2061230.1"/>
    <property type="molecule type" value="Genomic_DNA"/>
</dbReference>
<evidence type="ECO:0000313" key="1">
    <source>
        <dbReference type="EMBL" id="MEE2061230.1"/>
    </source>
</evidence>
<name>A0ABU7LI52_9NOCA</name>
<sequence length="86" mass="9740">MQNFQLKPQDYRTALAAMLHWEAGDQTAAALMMGESAEQDRTVEFTLALLDAHCQIMKAAYRDLNAREVLQRWALDLAAQENGDQE</sequence>
<organism evidence="1 2">
    <name type="scientific">Rhodococcus artemisiae</name>
    <dbReference type="NCBI Taxonomy" id="714159"/>
    <lineage>
        <taxon>Bacteria</taxon>
        <taxon>Bacillati</taxon>
        <taxon>Actinomycetota</taxon>
        <taxon>Actinomycetes</taxon>
        <taxon>Mycobacteriales</taxon>
        <taxon>Nocardiaceae</taxon>
        <taxon>Rhodococcus</taxon>
    </lineage>
</organism>
<protein>
    <submittedName>
        <fullName evidence="1">Uncharacterized protein</fullName>
    </submittedName>
</protein>
<comment type="caution">
    <text evidence="1">The sequence shown here is derived from an EMBL/GenBank/DDBJ whole genome shotgun (WGS) entry which is preliminary data.</text>
</comment>
<reference evidence="1 2" key="1">
    <citation type="submission" date="2023-07" db="EMBL/GenBank/DDBJ databases">
        <authorList>
            <person name="Girao M."/>
            <person name="Carvalho M.F."/>
        </authorList>
    </citation>
    <scope>NUCLEOTIDE SEQUENCE [LARGE SCALE GENOMIC DNA]</scope>
    <source>
        <strain evidence="1 2">YIM65754</strain>
    </source>
</reference>
<accession>A0ABU7LI52</accession>
<keyword evidence="2" id="KW-1185">Reference proteome</keyword>
<gene>
    <name evidence="1" type="ORF">Q7514_27260</name>
</gene>
<proteinExistence type="predicted"/>
<dbReference type="RefSeq" id="WP_330136405.1">
    <property type="nucleotide sequence ID" value="NZ_JAUTXY010000017.1"/>
</dbReference>
<dbReference type="Proteomes" id="UP001336020">
    <property type="component" value="Unassembled WGS sequence"/>
</dbReference>
<evidence type="ECO:0000313" key="2">
    <source>
        <dbReference type="Proteomes" id="UP001336020"/>
    </source>
</evidence>